<keyword evidence="3" id="KW-1185">Reference proteome</keyword>
<proteinExistence type="predicted"/>
<reference evidence="3" key="2">
    <citation type="submission" date="2015-06" db="EMBL/GenBank/DDBJ databases">
        <title>Complete genome sequence of Spiroplasma eriocheiris TDA-040725-5 (DSM 21848).</title>
        <authorList>
            <person name="Lo W.-S."/>
            <person name="Kuo C.-H."/>
        </authorList>
    </citation>
    <scope>NUCLEOTIDE SEQUENCE [LARGE SCALE GENOMIC DNA]</scope>
    <source>
        <strain evidence="3">TDA-040725-5</strain>
    </source>
</reference>
<dbReference type="RefSeq" id="WP_053040857.1">
    <property type="nucleotide sequence ID" value="NZ_CP011856.1"/>
</dbReference>
<evidence type="ECO:0000313" key="2">
    <source>
        <dbReference type="EMBL" id="AKM54526.1"/>
    </source>
</evidence>
<feature type="transmembrane region" description="Helical" evidence="1">
    <location>
        <begin position="58"/>
        <end position="82"/>
    </location>
</feature>
<reference evidence="2 3" key="1">
    <citation type="journal article" date="2015" name="Genome Biol. Evol.">
        <title>Found and Lost: The Fates of Horizontally Acquired Genes in Arthropod-Symbiotic Spiroplasma.</title>
        <authorList>
            <person name="Lo W.S."/>
            <person name="Gasparich G.E."/>
            <person name="Kuo C.H."/>
        </authorList>
    </citation>
    <scope>NUCLEOTIDE SEQUENCE [LARGE SCALE GENOMIC DNA]</scope>
    <source>
        <strain evidence="3">TDA-040725-5</strain>
    </source>
</reference>
<keyword evidence="1" id="KW-0812">Transmembrane</keyword>
<protein>
    <recommendedName>
        <fullName evidence="4">Transmembrane protein</fullName>
    </recommendedName>
</protein>
<dbReference type="EMBL" id="CP011856">
    <property type="protein sequence ID" value="AKM54526.1"/>
    <property type="molecule type" value="Genomic_DNA"/>
</dbReference>
<feature type="transmembrane region" description="Helical" evidence="1">
    <location>
        <begin position="94"/>
        <end position="111"/>
    </location>
</feature>
<sequence>MNTTNQQNDTLAKTVIFILLIPLSYLWFIITWPLGYLLARFRSPEELNNELKRNYWEWAVIILIILLWIFASLFIALFFLIYSGVKFFINGQNAVISLASFFGLVWVIEFFQKMLRVKP</sequence>
<dbReference type="Proteomes" id="UP000035661">
    <property type="component" value="Chromosome"/>
</dbReference>
<keyword evidence="1" id="KW-1133">Transmembrane helix</keyword>
<keyword evidence="1" id="KW-0472">Membrane</keyword>
<feature type="transmembrane region" description="Helical" evidence="1">
    <location>
        <begin position="15"/>
        <end position="38"/>
    </location>
</feature>
<accession>A0A0H3XKR2</accession>
<dbReference type="STRING" id="315358.SERIO_v1c09680"/>
<name>A0A0H3XKR2_9MOLU</name>
<dbReference type="KEGG" id="seri:SERIO_v1c09680"/>
<gene>
    <name evidence="2" type="ORF">SERIO_v1c09680</name>
</gene>
<evidence type="ECO:0008006" key="4">
    <source>
        <dbReference type="Google" id="ProtNLM"/>
    </source>
</evidence>
<evidence type="ECO:0000256" key="1">
    <source>
        <dbReference type="SAM" id="Phobius"/>
    </source>
</evidence>
<dbReference type="AlphaFoldDB" id="A0A0H3XKR2"/>
<dbReference type="PATRIC" id="fig|743698.3.peg.977"/>
<evidence type="ECO:0000313" key="3">
    <source>
        <dbReference type="Proteomes" id="UP000035661"/>
    </source>
</evidence>
<organism evidence="2 3">
    <name type="scientific">Spiroplasma eriocheiris</name>
    <dbReference type="NCBI Taxonomy" id="315358"/>
    <lineage>
        <taxon>Bacteria</taxon>
        <taxon>Bacillati</taxon>
        <taxon>Mycoplasmatota</taxon>
        <taxon>Mollicutes</taxon>
        <taxon>Entomoplasmatales</taxon>
        <taxon>Spiroplasmataceae</taxon>
        <taxon>Spiroplasma</taxon>
    </lineage>
</organism>